<accession>A0A8H3M3U8</accession>
<dbReference type="OrthoDB" id="2131431at2759"/>
<feature type="transmembrane region" description="Helical" evidence="1">
    <location>
        <begin position="63"/>
        <end position="82"/>
    </location>
</feature>
<feature type="transmembrane region" description="Helical" evidence="1">
    <location>
        <begin position="245"/>
        <end position="263"/>
    </location>
</feature>
<feature type="transmembrane region" description="Helical" evidence="1">
    <location>
        <begin position="186"/>
        <end position="207"/>
    </location>
</feature>
<dbReference type="Proteomes" id="UP000615446">
    <property type="component" value="Unassembled WGS sequence"/>
</dbReference>
<comment type="caution">
    <text evidence="2">The sequence shown here is derived from an EMBL/GenBank/DDBJ whole genome shotgun (WGS) entry which is preliminary data.</text>
</comment>
<keyword evidence="1" id="KW-0472">Membrane</keyword>
<proteinExistence type="predicted"/>
<keyword evidence="1" id="KW-0812">Transmembrane</keyword>
<evidence type="ECO:0000256" key="1">
    <source>
        <dbReference type="SAM" id="Phobius"/>
    </source>
</evidence>
<dbReference type="AlphaFoldDB" id="A0A8H3M3U8"/>
<evidence type="ECO:0000313" key="3">
    <source>
        <dbReference type="Proteomes" id="UP000615446"/>
    </source>
</evidence>
<gene>
    <name evidence="2" type="ORF">RCL2_002500100</name>
</gene>
<reference evidence="2" key="1">
    <citation type="submission" date="2019-10" db="EMBL/GenBank/DDBJ databases">
        <title>Conservation and host-specific expression of non-tandemly repeated heterogenous ribosome RNA gene in arbuscular mycorrhizal fungi.</title>
        <authorList>
            <person name="Maeda T."/>
            <person name="Kobayashi Y."/>
            <person name="Nakagawa T."/>
            <person name="Ezawa T."/>
            <person name="Yamaguchi K."/>
            <person name="Bino T."/>
            <person name="Nishimoto Y."/>
            <person name="Shigenobu S."/>
            <person name="Kawaguchi M."/>
        </authorList>
    </citation>
    <scope>NUCLEOTIDE SEQUENCE</scope>
    <source>
        <strain evidence="2">HR1</strain>
    </source>
</reference>
<evidence type="ECO:0000313" key="2">
    <source>
        <dbReference type="EMBL" id="GES98454.1"/>
    </source>
</evidence>
<feature type="transmembrane region" description="Helical" evidence="1">
    <location>
        <begin position="26"/>
        <end position="51"/>
    </location>
</feature>
<protein>
    <submittedName>
        <fullName evidence="2">Uncharacterized protein</fullName>
    </submittedName>
</protein>
<keyword evidence="1" id="KW-1133">Transmembrane helix</keyword>
<feature type="transmembrane region" description="Helical" evidence="1">
    <location>
        <begin position="102"/>
        <end position="122"/>
    </location>
</feature>
<organism evidence="2 3">
    <name type="scientific">Rhizophagus clarus</name>
    <dbReference type="NCBI Taxonomy" id="94130"/>
    <lineage>
        <taxon>Eukaryota</taxon>
        <taxon>Fungi</taxon>
        <taxon>Fungi incertae sedis</taxon>
        <taxon>Mucoromycota</taxon>
        <taxon>Glomeromycotina</taxon>
        <taxon>Glomeromycetes</taxon>
        <taxon>Glomerales</taxon>
        <taxon>Glomeraceae</taxon>
        <taxon>Rhizophagus</taxon>
    </lineage>
</organism>
<dbReference type="EMBL" id="BLAL01000270">
    <property type="protein sequence ID" value="GES98454.1"/>
    <property type="molecule type" value="Genomic_DNA"/>
</dbReference>
<name>A0A8H3M3U8_9GLOM</name>
<feature type="transmembrane region" description="Helical" evidence="1">
    <location>
        <begin position="151"/>
        <end position="174"/>
    </location>
</feature>
<sequence>MNENDDENIPCQWMYTLEGKCKEKDLLYKIMFISAIFYGLLALKIFCFMLWRAYLRRVEKSGYASLDYMLVFAFLFDILRSFDNLVVVHNLFSKAIIFRASLFAISWIPGSIVIYLYLAVVFRTIPKLSLHRLTNNENTLWILNAKKINPVLWSLSSFTSFGLISSSCLAGYFLGQKKLKEMIAAFSVEMFFFLFINTVYWASFIYYGRALVKLTKESLTLAGMDDERKKLDKKKFDIYITKMKMFNYIFGGISFLNLCYLFGN</sequence>